<dbReference type="InterPro" id="IPR002816">
    <property type="entry name" value="TraB/PrgY/GumN_fam"/>
</dbReference>
<gene>
    <name evidence="2" type="ORF">FPZ54_17225</name>
</gene>
<dbReference type="Proteomes" id="UP000318055">
    <property type="component" value="Chromosome"/>
</dbReference>
<accession>A0A518RJE4</accession>
<dbReference type="Pfam" id="PF01963">
    <property type="entry name" value="TraB_PrgY_gumN"/>
    <property type="match status" value="1"/>
</dbReference>
<dbReference type="CDD" id="cd14789">
    <property type="entry name" value="Tiki"/>
    <property type="match status" value="1"/>
</dbReference>
<dbReference type="EMBL" id="CP042239">
    <property type="protein sequence ID" value="QDX27574.1"/>
    <property type="molecule type" value="Genomic_DNA"/>
</dbReference>
<dbReference type="InterPro" id="IPR047111">
    <property type="entry name" value="YbaP-like"/>
</dbReference>
<dbReference type="AlphaFoldDB" id="A0A518RJE4"/>
<keyword evidence="1" id="KW-0732">Signal</keyword>
<dbReference type="KEGG" id="ssua:FPZ54_17225"/>
<reference evidence="2 3" key="1">
    <citation type="submission" date="2019-07" db="EMBL/GenBank/DDBJ databases">
        <title>Sphingomonas alkalisoli sp. nov., isolated from rhizosphere soil of Suaedae salsa.</title>
        <authorList>
            <person name="Zhang H."/>
            <person name="Xu L."/>
            <person name="Zhang J.-X."/>
            <person name="Sun J.-Q."/>
        </authorList>
    </citation>
    <scope>NUCLEOTIDE SEQUENCE [LARGE SCALE GENOMIC DNA]</scope>
    <source>
        <strain evidence="2 3">XS-10</strain>
    </source>
</reference>
<feature type="signal peptide" evidence="1">
    <location>
        <begin position="1"/>
        <end position="23"/>
    </location>
</feature>
<organism evidence="2 3">
    <name type="scientific">Sphingomonas suaedae</name>
    <dbReference type="NCBI Taxonomy" id="2599297"/>
    <lineage>
        <taxon>Bacteria</taxon>
        <taxon>Pseudomonadati</taxon>
        <taxon>Pseudomonadota</taxon>
        <taxon>Alphaproteobacteria</taxon>
        <taxon>Sphingomonadales</taxon>
        <taxon>Sphingomonadaceae</taxon>
        <taxon>Sphingomonas</taxon>
    </lineage>
</organism>
<dbReference type="RefSeq" id="WP_145849049.1">
    <property type="nucleotide sequence ID" value="NZ_CP042239.1"/>
</dbReference>
<dbReference type="PANTHER" id="PTHR40590">
    <property type="entry name" value="CYTOPLASMIC PROTEIN-RELATED"/>
    <property type="match status" value="1"/>
</dbReference>
<sequence>MTRNFIRAGTALALFFVSPFALAQTAPAPAPAAQVQDADPALWVVKDEDTTIYLFGTIHVLQPGLTWFDEAVKKAFDDSAEMVTEIGTMPDPAAVQPLVIKHAVSMTGPTLTERLPEDKRAAFAKAVAAAGIPAAAVDRFKPWFAASQLGLIALQKAGYDPTSGVEQKLSEAAKAANKPVSGLESLDEQFGFFNALSEEAQIQFLTESLDQLDNIGPEFAKMVAEWSEGDADGLAAIMNEALRSSPELSKMLLADRNARWAEWIDTRLDKPGVVFVAVGAGHLAGDDSVQTMLAKRKIKTQRIDY</sequence>
<feature type="chain" id="PRO_5021715689" evidence="1">
    <location>
        <begin position="24"/>
        <end position="305"/>
    </location>
</feature>
<proteinExistence type="predicted"/>
<keyword evidence="3" id="KW-1185">Reference proteome</keyword>
<evidence type="ECO:0000313" key="2">
    <source>
        <dbReference type="EMBL" id="QDX27574.1"/>
    </source>
</evidence>
<evidence type="ECO:0000256" key="1">
    <source>
        <dbReference type="SAM" id="SignalP"/>
    </source>
</evidence>
<protein>
    <submittedName>
        <fullName evidence="2">TraB/GumN family protein</fullName>
    </submittedName>
</protein>
<evidence type="ECO:0000313" key="3">
    <source>
        <dbReference type="Proteomes" id="UP000318055"/>
    </source>
</evidence>
<dbReference type="OrthoDB" id="9806326at2"/>
<dbReference type="PANTHER" id="PTHR40590:SF1">
    <property type="entry name" value="CYTOPLASMIC PROTEIN"/>
    <property type="match status" value="1"/>
</dbReference>
<name>A0A518RJE4_9SPHN</name>